<evidence type="ECO:0000256" key="1">
    <source>
        <dbReference type="SAM" id="SignalP"/>
    </source>
</evidence>
<protein>
    <recommendedName>
        <fullName evidence="4">Lipoprotein</fullName>
    </recommendedName>
</protein>
<gene>
    <name evidence="2" type="ORF">Ataiwa_02910</name>
</gene>
<dbReference type="Proteomes" id="UP001307705">
    <property type="component" value="Unassembled WGS sequence"/>
</dbReference>
<evidence type="ECO:0000313" key="2">
    <source>
        <dbReference type="EMBL" id="GMQ32019.1"/>
    </source>
</evidence>
<proteinExistence type="predicted"/>
<keyword evidence="1" id="KW-0732">Signal</keyword>
<evidence type="ECO:0008006" key="4">
    <source>
        <dbReference type="Google" id="ProtNLM"/>
    </source>
</evidence>
<feature type="signal peptide" evidence="1">
    <location>
        <begin position="1"/>
        <end position="21"/>
    </location>
</feature>
<dbReference type="RefSeq" id="WP_338226865.1">
    <property type="nucleotide sequence ID" value="NZ_BTPE01000001.1"/>
</dbReference>
<keyword evidence="3" id="KW-1185">Reference proteome</keyword>
<name>A0ABQ6PVN8_9BACT</name>
<organism evidence="2 3">
    <name type="scientific">Algoriphagus taiwanensis</name>
    <dbReference type="NCBI Taxonomy" id="1445656"/>
    <lineage>
        <taxon>Bacteria</taxon>
        <taxon>Pseudomonadati</taxon>
        <taxon>Bacteroidota</taxon>
        <taxon>Cytophagia</taxon>
        <taxon>Cytophagales</taxon>
        <taxon>Cyclobacteriaceae</taxon>
        <taxon>Algoriphagus</taxon>
    </lineage>
</organism>
<comment type="caution">
    <text evidence="2">The sequence shown here is derived from an EMBL/GenBank/DDBJ whole genome shotgun (WGS) entry which is preliminary data.</text>
</comment>
<accession>A0ABQ6PVN8</accession>
<sequence>MKNLIFSFLLLLALLSCNSEDENPESQGCNGASCAPAVASGETAATVPSSAVGVYKCVVTFANPGSPFPLGTKATFEITADQKLIVTIEGEECLTISNPIWRFGADASSGNYTWKDSCRDNVAYNVSFAGSAFNEVNMEPVSGTGFFGQFSLE</sequence>
<dbReference type="PROSITE" id="PS51257">
    <property type="entry name" value="PROKAR_LIPOPROTEIN"/>
    <property type="match status" value="1"/>
</dbReference>
<feature type="chain" id="PRO_5047087260" description="Lipoprotein" evidence="1">
    <location>
        <begin position="22"/>
        <end position="153"/>
    </location>
</feature>
<reference evidence="2 3" key="1">
    <citation type="submission" date="2023-08" db="EMBL/GenBank/DDBJ databases">
        <title>Draft genome sequence of Algoriphagus taiwanensis.</title>
        <authorList>
            <person name="Takatani N."/>
            <person name="Hosokawa M."/>
            <person name="Sawabe T."/>
        </authorList>
    </citation>
    <scope>NUCLEOTIDE SEQUENCE [LARGE SCALE GENOMIC DNA]</scope>
    <source>
        <strain evidence="2 3">JCM 19755</strain>
    </source>
</reference>
<evidence type="ECO:0000313" key="3">
    <source>
        <dbReference type="Proteomes" id="UP001307705"/>
    </source>
</evidence>
<dbReference type="EMBL" id="BTPE01000001">
    <property type="protein sequence ID" value="GMQ32019.1"/>
    <property type="molecule type" value="Genomic_DNA"/>
</dbReference>